<name>A0A1N6S504_9GAMM</name>
<evidence type="ECO:0000313" key="3">
    <source>
        <dbReference type="Proteomes" id="UP000186895"/>
    </source>
</evidence>
<dbReference type="STRING" id="49186.SAMN05421647_10423"/>
<dbReference type="NCBIfam" id="NF011981">
    <property type="entry name" value="PRK15446.1-2"/>
    <property type="match status" value="1"/>
</dbReference>
<dbReference type="InterPro" id="IPR032466">
    <property type="entry name" value="Metal_Hydrolase"/>
</dbReference>
<dbReference type="PANTHER" id="PTHR43135">
    <property type="entry name" value="ALPHA-D-RIBOSE 1-METHYLPHOSPHONATE 5-TRIPHOSPHATE DIPHOSPHATASE"/>
    <property type="match status" value="1"/>
</dbReference>
<protein>
    <submittedName>
        <fullName evidence="2">Alpha-D-ribose 1-methylphosphonate 5-triphosphate diphosphatase</fullName>
    </submittedName>
</protein>
<dbReference type="Pfam" id="PF07969">
    <property type="entry name" value="Amidohydro_3"/>
    <property type="match status" value="1"/>
</dbReference>
<feature type="domain" description="Amidohydrolase 3" evidence="1">
    <location>
        <begin position="189"/>
        <end position="382"/>
    </location>
</feature>
<reference evidence="2 3" key="1">
    <citation type="submission" date="2017-01" db="EMBL/GenBank/DDBJ databases">
        <authorList>
            <person name="Mah S.A."/>
            <person name="Swanson W.J."/>
            <person name="Moy G.W."/>
            <person name="Vacquier V.D."/>
        </authorList>
    </citation>
    <scope>NUCLEOTIDE SEQUENCE [LARGE SCALE GENOMIC DNA]</scope>
    <source>
        <strain evidence="2 3">DSM 7027</strain>
    </source>
</reference>
<dbReference type="RefSeq" id="WP_076462668.1">
    <property type="nucleotide sequence ID" value="NZ_FTMN01000004.1"/>
</dbReference>
<dbReference type="Gene3D" id="2.30.40.10">
    <property type="entry name" value="Urease, subunit C, domain 1"/>
    <property type="match status" value="2"/>
</dbReference>
<evidence type="ECO:0000259" key="1">
    <source>
        <dbReference type="Pfam" id="PF07969"/>
    </source>
</evidence>
<dbReference type="InterPro" id="IPR011059">
    <property type="entry name" value="Metal-dep_hydrolase_composite"/>
</dbReference>
<dbReference type="Proteomes" id="UP000186895">
    <property type="component" value="Unassembled WGS sequence"/>
</dbReference>
<gene>
    <name evidence="2" type="ORF">SAMN05421647_10423</name>
</gene>
<keyword evidence="3" id="KW-1185">Reference proteome</keyword>
<dbReference type="GO" id="GO:0019700">
    <property type="term" value="P:organic phosphonate catabolic process"/>
    <property type="evidence" value="ECO:0007669"/>
    <property type="project" value="InterPro"/>
</dbReference>
<dbReference type="eggNOG" id="COG3454">
    <property type="taxonomic scope" value="Bacteria"/>
</dbReference>
<dbReference type="GO" id="GO:0016810">
    <property type="term" value="F:hydrolase activity, acting on carbon-nitrogen (but not peptide) bonds"/>
    <property type="evidence" value="ECO:0007669"/>
    <property type="project" value="InterPro"/>
</dbReference>
<accession>A0A1N6S504</accession>
<dbReference type="EMBL" id="FTMN01000004">
    <property type="protein sequence ID" value="SIQ36036.1"/>
    <property type="molecule type" value="Genomic_DNA"/>
</dbReference>
<dbReference type="NCBIfam" id="NF011987">
    <property type="entry name" value="PRK15446.2-3"/>
    <property type="match status" value="1"/>
</dbReference>
<dbReference type="CDD" id="cd01306">
    <property type="entry name" value="PhnM"/>
    <property type="match status" value="1"/>
</dbReference>
<dbReference type="PANTHER" id="PTHR43135:SF3">
    <property type="entry name" value="ALPHA-D-RIBOSE 1-METHYLPHOSPHONATE 5-TRIPHOSPHATE DIPHOSPHATASE"/>
    <property type="match status" value="1"/>
</dbReference>
<dbReference type="AlphaFoldDB" id="A0A1N6S504"/>
<dbReference type="InterPro" id="IPR051781">
    <property type="entry name" value="Metallo-dep_Hydrolase"/>
</dbReference>
<dbReference type="SUPFAM" id="SSF51556">
    <property type="entry name" value="Metallo-dependent hydrolases"/>
    <property type="match status" value="1"/>
</dbReference>
<dbReference type="NCBIfam" id="NF011984">
    <property type="entry name" value="PRK15446.1-5"/>
    <property type="match status" value="1"/>
</dbReference>
<dbReference type="NCBIfam" id="NF011990">
    <property type="entry name" value="PRK15446.2-6"/>
    <property type="match status" value="1"/>
</dbReference>
<dbReference type="Gene3D" id="3.20.20.140">
    <property type="entry name" value="Metal-dependent hydrolases"/>
    <property type="match status" value="2"/>
</dbReference>
<dbReference type="NCBIfam" id="TIGR02318">
    <property type="entry name" value="phosphono_phnM"/>
    <property type="match status" value="1"/>
</dbReference>
<dbReference type="PIRSF" id="PIRSF038971">
    <property type="entry name" value="PhnM"/>
    <property type="match status" value="1"/>
</dbReference>
<dbReference type="InterPro" id="IPR013108">
    <property type="entry name" value="Amidohydro_3"/>
</dbReference>
<proteinExistence type="predicted"/>
<sequence length="383" mass="42383">MKEQILTNARLILRDEVVTGTLVVRDGEIAEINQEISQLPQADNLDGEYLMPGLVELHTDNQEKYFTPRPKVDWPAHMAMATHDAQLIAAGITTSFDSVALGDIIGESTRVEKLDAMIKAIIESERVGLNRANHLLHLRCEVSYPGLMELFERYIGEDLVKLVSVMDHAPGQRQFPPENIPKYREYYMIKYGLSDDQMDDFIKLQQANSAQYADPFRRRICEVCHDRGIAIASHDDATLAHAQESAHLGMQVAEFPTTLEAARASHELGLKVLMGAPNIVRGGSHSGNIAAKDLASAGVLDILSSDYYPSALVQAAFMVANMEDNEYDLARAIGLVTANPAQAANLHDRGELKVGLRADLVQVNSHSVMPLVERVWCKGKRVF</sequence>
<dbReference type="SUPFAM" id="SSF51338">
    <property type="entry name" value="Composite domain of metallo-dependent hydrolases"/>
    <property type="match status" value="1"/>
</dbReference>
<organism evidence="2 3">
    <name type="scientific">Marinobacterium stanieri</name>
    <dbReference type="NCBI Taxonomy" id="49186"/>
    <lineage>
        <taxon>Bacteria</taxon>
        <taxon>Pseudomonadati</taxon>
        <taxon>Pseudomonadota</taxon>
        <taxon>Gammaproteobacteria</taxon>
        <taxon>Oceanospirillales</taxon>
        <taxon>Oceanospirillaceae</taxon>
        <taxon>Marinobacterium</taxon>
    </lineage>
</organism>
<dbReference type="InterPro" id="IPR012696">
    <property type="entry name" value="PhnM"/>
</dbReference>
<evidence type="ECO:0000313" key="2">
    <source>
        <dbReference type="EMBL" id="SIQ36036.1"/>
    </source>
</evidence>